<sequence length="256" mass="27916">MPTLLLRLSGPLQSYGTTSHWEERSTSNRPTKSAVAGIIASALGLERDDDMSDFRALRFAVRADRPGSLMTDEQSAGGGDYSLPPLDAIRTGPRATDPLAWYGAPRAPEPGPHGTLTAPWHTENARTPVLITKQYLANAAFLAGFSTDDHQLAERLHAALAAPRRTLYLGRRTCIPAHPVAYGITPHSHDQWPHHIPLLPESTTPSPHVWWETLPAPGTTASPEQVPTTFLLRDYPLLHLRTHQVSPPPATPESTP</sequence>
<reference evidence="1" key="1">
    <citation type="submission" date="2022-10" db="EMBL/GenBank/DDBJ databases">
        <title>The complete genomes of actinobacterial strains from the NBC collection.</title>
        <authorList>
            <person name="Joergensen T.S."/>
            <person name="Alvarez Arevalo M."/>
            <person name="Sterndorff E.B."/>
            <person name="Faurdal D."/>
            <person name="Vuksanovic O."/>
            <person name="Mourched A.-S."/>
            <person name="Charusanti P."/>
            <person name="Shaw S."/>
            <person name="Blin K."/>
            <person name="Weber T."/>
        </authorList>
    </citation>
    <scope>NUCLEOTIDE SEQUENCE</scope>
    <source>
        <strain evidence="1">NBC 01771</strain>
    </source>
</reference>
<organism evidence="1 2">
    <name type="scientific">Streptomyces scopuliridis</name>
    <dbReference type="NCBI Taxonomy" id="452529"/>
    <lineage>
        <taxon>Bacteria</taxon>
        <taxon>Bacillati</taxon>
        <taxon>Actinomycetota</taxon>
        <taxon>Actinomycetes</taxon>
        <taxon>Kitasatosporales</taxon>
        <taxon>Streptomycetaceae</taxon>
        <taxon>Streptomyces</taxon>
    </lineage>
</organism>
<dbReference type="EMBL" id="CP109109">
    <property type="protein sequence ID" value="WSC01695.1"/>
    <property type="molecule type" value="Genomic_DNA"/>
</dbReference>
<evidence type="ECO:0000313" key="1">
    <source>
        <dbReference type="EMBL" id="WSC01695.1"/>
    </source>
</evidence>
<protein>
    <submittedName>
        <fullName evidence="1">Type I-E CRISPR-associated protein Cas5/CasD</fullName>
    </submittedName>
</protein>
<dbReference type="Proteomes" id="UP001348369">
    <property type="component" value="Chromosome"/>
</dbReference>
<name>A0ACD4ZTA3_9ACTN</name>
<accession>A0ACD4ZTA3</accession>
<keyword evidence="2" id="KW-1185">Reference proteome</keyword>
<gene>
    <name evidence="1" type="primary">cas5e</name>
    <name evidence="1" type="ORF">OG835_34940</name>
</gene>
<proteinExistence type="predicted"/>
<evidence type="ECO:0000313" key="2">
    <source>
        <dbReference type="Proteomes" id="UP001348369"/>
    </source>
</evidence>